<dbReference type="GO" id="GO:0016586">
    <property type="term" value="C:RSC-type complex"/>
    <property type="evidence" value="ECO:0007669"/>
    <property type="project" value="TreeGrafter"/>
</dbReference>
<evidence type="ECO:0000256" key="2">
    <source>
        <dbReference type="ARBA" id="ARBA00023163"/>
    </source>
</evidence>
<dbReference type="InterPro" id="IPR052406">
    <property type="entry name" value="Chromatin_Remodeling_Comp"/>
</dbReference>
<evidence type="ECO:0000313" key="4">
    <source>
        <dbReference type="EMBL" id="KAK3311199.1"/>
    </source>
</evidence>
<keyword evidence="1" id="KW-0805">Transcription regulation</keyword>
<comment type="caution">
    <text evidence="4">The sequence shown here is derived from an EMBL/GenBank/DDBJ whole genome shotgun (WGS) entry which is preliminary data.</text>
</comment>
<dbReference type="PANTHER" id="PTHR22970">
    <property type="entry name" value="AT-RICH INTERACTIVE DOMAIN-CONTAINING PROTEIN 2"/>
    <property type="match status" value="1"/>
</dbReference>
<evidence type="ECO:0000256" key="3">
    <source>
        <dbReference type="ARBA" id="ARBA00023242"/>
    </source>
</evidence>
<proteinExistence type="predicted"/>
<keyword evidence="2" id="KW-0804">Transcription</keyword>
<sequence>MESVFCECKECGALIGRFTNLWTQIGKDLFSPVLEPEGDLAIHCQGHDRNCTAVLGLKCIHTPVNHLLGGGQILLRLASVGLLDSDGHGSEFAIKRILIDEPTMGSNAKVAEPSQGALADRLASATATLGELGQQFAALRTLIHGELCEFESKLRSQYQEMQGLKSDINGSLPATEDAEDMASFRAEMAKMRRQIDEICSRSMGRTEVLPSGELEVLTSNKTGGKADQPTIDQVIRIPKDLQARLLDMEEPERYGTWLRCVFEEDPEVQIDQLALWRAYSASFLGALTRAGRPIISAPEFIQRISAVWPNARPQVIQSGPNREEQKYIRGPGQPVKCGFWSLTAEKMWEHVLSKHVNVTGTKEGVHRTREIEASQRGLDSLEKQIVKREKGPGAFYAC</sequence>
<dbReference type="AlphaFoldDB" id="A0AAJ0H3K9"/>
<reference evidence="4" key="1">
    <citation type="journal article" date="2023" name="Mol. Phylogenet. Evol.">
        <title>Genome-scale phylogeny and comparative genomics of the fungal order Sordariales.</title>
        <authorList>
            <person name="Hensen N."/>
            <person name="Bonometti L."/>
            <person name="Westerberg I."/>
            <person name="Brannstrom I.O."/>
            <person name="Guillou S."/>
            <person name="Cros-Aarteil S."/>
            <person name="Calhoun S."/>
            <person name="Haridas S."/>
            <person name="Kuo A."/>
            <person name="Mondo S."/>
            <person name="Pangilinan J."/>
            <person name="Riley R."/>
            <person name="LaButti K."/>
            <person name="Andreopoulos B."/>
            <person name="Lipzen A."/>
            <person name="Chen C."/>
            <person name="Yan M."/>
            <person name="Daum C."/>
            <person name="Ng V."/>
            <person name="Clum A."/>
            <person name="Steindorff A."/>
            <person name="Ohm R.A."/>
            <person name="Martin F."/>
            <person name="Silar P."/>
            <person name="Natvig D.O."/>
            <person name="Lalanne C."/>
            <person name="Gautier V."/>
            <person name="Ament-Velasquez S.L."/>
            <person name="Kruys A."/>
            <person name="Hutchinson M.I."/>
            <person name="Powell A.J."/>
            <person name="Barry K."/>
            <person name="Miller A.N."/>
            <person name="Grigoriev I.V."/>
            <person name="Debuchy R."/>
            <person name="Gladieux P."/>
            <person name="Hiltunen Thoren M."/>
            <person name="Johannesson H."/>
        </authorList>
    </citation>
    <scope>NUCLEOTIDE SEQUENCE</scope>
    <source>
        <strain evidence="4">CBS 333.67</strain>
    </source>
</reference>
<dbReference type="EMBL" id="JAUDZG010000001">
    <property type="protein sequence ID" value="KAK3311199.1"/>
    <property type="molecule type" value="Genomic_DNA"/>
</dbReference>
<dbReference type="RefSeq" id="XP_062726979.1">
    <property type="nucleotide sequence ID" value="XM_062867667.1"/>
</dbReference>
<reference evidence="4" key="2">
    <citation type="submission" date="2023-06" db="EMBL/GenBank/DDBJ databases">
        <authorList>
            <consortium name="Lawrence Berkeley National Laboratory"/>
            <person name="Mondo S.J."/>
            <person name="Hensen N."/>
            <person name="Bonometti L."/>
            <person name="Westerberg I."/>
            <person name="Brannstrom I.O."/>
            <person name="Guillou S."/>
            <person name="Cros-Aarteil S."/>
            <person name="Calhoun S."/>
            <person name="Haridas S."/>
            <person name="Kuo A."/>
            <person name="Pangilinan J."/>
            <person name="Riley R."/>
            <person name="Labutti K."/>
            <person name="Andreopoulos B."/>
            <person name="Lipzen A."/>
            <person name="Chen C."/>
            <person name="Yanf M."/>
            <person name="Daum C."/>
            <person name="Ng V."/>
            <person name="Clum A."/>
            <person name="Steindorff A."/>
            <person name="Ohm R."/>
            <person name="Martin F."/>
            <person name="Silar P."/>
            <person name="Natvig D."/>
            <person name="Lalanne C."/>
            <person name="Gautier V."/>
            <person name="Ament-Velasquez S.L."/>
            <person name="Kruys A."/>
            <person name="Hutchinson M.I."/>
            <person name="Powell A.J."/>
            <person name="Barry K."/>
            <person name="Miller A.N."/>
            <person name="Grigoriev I.V."/>
            <person name="Debuchy R."/>
            <person name="Gladieux P."/>
            <person name="Thoren M.H."/>
            <person name="Johannesson H."/>
        </authorList>
    </citation>
    <scope>NUCLEOTIDE SEQUENCE</scope>
    <source>
        <strain evidence="4">CBS 333.67</strain>
    </source>
</reference>
<accession>A0AAJ0H3K9</accession>
<dbReference type="PANTHER" id="PTHR22970:SF14">
    <property type="entry name" value="AT-RICH INTERACTIVE DOMAIN-CONTAINING PROTEIN 2"/>
    <property type="match status" value="1"/>
</dbReference>
<name>A0AAJ0H3K9_9PEZI</name>
<evidence type="ECO:0000313" key="5">
    <source>
        <dbReference type="Proteomes" id="UP001273166"/>
    </source>
</evidence>
<organism evidence="4 5">
    <name type="scientific">Chaetomium strumarium</name>
    <dbReference type="NCBI Taxonomy" id="1170767"/>
    <lineage>
        <taxon>Eukaryota</taxon>
        <taxon>Fungi</taxon>
        <taxon>Dikarya</taxon>
        <taxon>Ascomycota</taxon>
        <taxon>Pezizomycotina</taxon>
        <taxon>Sordariomycetes</taxon>
        <taxon>Sordariomycetidae</taxon>
        <taxon>Sordariales</taxon>
        <taxon>Chaetomiaceae</taxon>
        <taxon>Chaetomium</taxon>
    </lineage>
</organism>
<evidence type="ECO:0000256" key="1">
    <source>
        <dbReference type="ARBA" id="ARBA00023015"/>
    </source>
</evidence>
<dbReference type="GeneID" id="87886496"/>
<dbReference type="Proteomes" id="UP001273166">
    <property type="component" value="Unassembled WGS sequence"/>
</dbReference>
<keyword evidence="3" id="KW-0539">Nucleus</keyword>
<protein>
    <submittedName>
        <fullName evidence="4">Uncharacterized protein</fullName>
    </submittedName>
</protein>
<keyword evidence="5" id="KW-1185">Reference proteome</keyword>
<gene>
    <name evidence="4" type="ORF">B0T15DRAFT_507784</name>
</gene>